<evidence type="ECO:0000313" key="2">
    <source>
        <dbReference type="Proteomes" id="UP001497700"/>
    </source>
</evidence>
<organism evidence="1 2">
    <name type="scientific">Hypoxylon rubiginosum</name>
    <dbReference type="NCBI Taxonomy" id="110542"/>
    <lineage>
        <taxon>Eukaryota</taxon>
        <taxon>Fungi</taxon>
        <taxon>Dikarya</taxon>
        <taxon>Ascomycota</taxon>
        <taxon>Pezizomycotina</taxon>
        <taxon>Sordariomycetes</taxon>
        <taxon>Xylariomycetidae</taxon>
        <taxon>Xylariales</taxon>
        <taxon>Hypoxylaceae</taxon>
        <taxon>Hypoxylon</taxon>
    </lineage>
</organism>
<dbReference type="Proteomes" id="UP001497700">
    <property type="component" value="Unassembled WGS sequence"/>
</dbReference>
<comment type="caution">
    <text evidence="1">The sequence shown here is derived from an EMBL/GenBank/DDBJ whole genome shotgun (WGS) entry which is preliminary data.</text>
</comment>
<gene>
    <name evidence="1" type="ORF">F4820DRAFT_358722</name>
</gene>
<evidence type="ECO:0000313" key="1">
    <source>
        <dbReference type="EMBL" id="KAI4863776.1"/>
    </source>
</evidence>
<keyword evidence="2" id="KW-1185">Reference proteome</keyword>
<accession>A0ACB9YX55</accession>
<name>A0ACB9YX55_9PEZI</name>
<dbReference type="EMBL" id="MU393497">
    <property type="protein sequence ID" value="KAI4863776.1"/>
    <property type="molecule type" value="Genomic_DNA"/>
</dbReference>
<proteinExistence type="predicted"/>
<protein>
    <submittedName>
        <fullName evidence="1">Uncharacterized protein</fullName>
    </submittedName>
</protein>
<sequence>MGLHEARIGSTDAMGRDLVHLIRKPQLSPESVDSLLSSPDRSQETSPAPFGTAHDSSALVSWTAEQLVQTPGFIEDIDSPDGSVHTPTGSKQGSHRKRTHSPDVWEAHKAAIARLYLDENKRLKDVMEIMESQWGFRASQKMYKTKLTQWKFFKNNRQADVANLLYLQRHRLAIGKESTFRRNGKPIDVEAYMRRRGISAFDLVEVADSGDLPPTVRCRTPPSVPKILDPPDDLRLKERFFQWTSQKFVKPRPIETGYLKRLDSHHQSKALHSVQLLTHGCWLFSTGRNQEGGGFCRGAFALLHHILDTSAFLSFFEMMMAIRRYPNAEIIKELWSYLSRYAAAIDGVNQPLHRVLMSFANFSQQHALEHNIDILDWALQWASARFNSSFDGKSFDYTMLKPWDLVPVGESYHRYYLCLNHWEVDSIPIATIPSLDEFEDPSNLRADLLLIFGNQSSWRDDRLSKVALKVLEQNRSSPKPSDYLEFVCLYATARHSKTRSAGDDPTTSIDHKLAREYLQLAGDLQGRAWPPGKNYYETLTLLESWYREAGDHESAEDTRKKRDQDCVNVLTALCK</sequence>
<reference evidence="1 2" key="1">
    <citation type="journal article" date="2022" name="New Phytol.">
        <title>Ecological generalism drives hyperdiversity of secondary metabolite gene clusters in xylarialean endophytes.</title>
        <authorList>
            <person name="Franco M.E.E."/>
            <person name="Wisecaver J.H."/>
            <person name="Arnold A.E."/>
            <person name="Ju Y.M."/>
            <person name="Slot J.C."/>
            <person name="Ahrendt S."/>
            <person name="Moore L.P."/>
            <person name="Eastman K.E."/>
            <person name="Scott K."/>
            <person name="Konkel Z."/>
            <person name="Mondo S.J."/>
            <person name="Kuo A."/>
            <person name="Hayes R.D."/>
            <person name="Haridas S."/>
            <person name="Andreopoulos B."/>
            <person name="Riley R."/>
            <person name="LaButti K."/>
            <person name="Pangilinan J."/>
            <person name="Lipzen A."/>
            <person name="Amirebrahimi M."/>
            <person name="Yan J."/>
            <person name="Adam C."/>
            <person name="Keymanesh K."/>
            <person name="Ng V."/>
            <person name="Louie K."/>
            <person name="Northen T."/>
            <person name="Drula E."/>
            <person name="Henrissat B."/>
            <person name="Hsieh H.M."/>
            <person name="Youens-Clark K."/>
            <person name="Lutzoni F."/>
            <person name="Miadlikowska J."/>
            <person name="Eastwood D.C."/>
            <person name="Hamelin R.C."/>
            <person name="Grigoriev I.V."/>
            <person name="U'Ren J.M."/>
        </authorList>
    </citation>
    <scope>NUCLEOTIDE SEQUENCE [LARGE SCALE GENOMIC DNA]</scope>
    <source>
        <strain evidence="1 2">CBS 119005</strain>
    </source>
</reference>